<dbReference type="KEGG" id="nbe:Back2_04560"/>
<dbReference type="EMBL" id="AP019307">
    <property type="protein sequence ID" value="BBH16169.1"/>
    <property type="molecule type" value="Genomic_DNA"/>
</dbReference>
<evidence type="ECO:0000313" key="3">
    <source>
        <dbReference type="Proteomes" id="UP000271573"/>
    </source>
</evidence>
<reference evidence="2 3" key="1">
    <citation type="submission" date="2018-11" db="EMBL/GenBank/DDBJ databases">
        <title>Complete genome sequence of Nocardioides baekrokdamisoli strain KCTC 39748.</title>
        <authorList>
            <person name="Kang S.W."/>
            <person name="Lee K.C."/>
            <person name="Kim K.K."/>
            <person name="Kim J.S."/>
            <person name="Kim D.S."/>
            <person name="Ko S.H."/>
            <person name="Yang S.H."/>
            <person name="Shin Y.K."/>
            <person name="Lee J.S."/>
        </authorList>
    </citation>
    <scope>NUCLEOTIDE SEQUENCE [LARGE SCALE GENOMIC DNA]</scope>
    <source>
        <strain evidence="2 3">KCTC 39748</strain>
    </source>
</reference>
<feature type="region of interest" description="Disordered" evidence="1">
    <location>
        <begin position="1"/>
        <end position="23"/>
    </location>
</feature>
<keyword evidence="3" id="KW-1185">Reference proteome</keyword>
<evidence type="ECO:0000313" key="2">
    <source>
        <dbReference type="EMBL" id="BBH16169.1"/>
    </source>
</evidence>
<evidence type="ECO:0000256" key="1">
    <source>
        <dbReference type="SAM" id="MobiDB-lite"/>
    </source>
</evidence>
<protein>
    <submittedName>
        <fullName evidence="2">Uncharacterized protein</fullName>
    </submittedName>
</protein>
<sequence length="81" mass="8856">MYARGGNLLGTQGQSPERRLDGPYSSHVLHLSVRRTLCPTQYVPFTCGSHASANPPLSQEYARHSVTVIFDGRVADHMTGT</sequence>
<name>A0A3G9IZP2_9ACTN</name>
<dbReference type="AlphaFoldDB" id="A0A3G9IZP2"/>
<proteinExistence type="predicted"/>
<organism evidence="2 3">
    <name type="scientific">Nocardioides baekrokdamisoli</name>
    <dbReference type="NCBI Taxonomy" id="1804624"/>
    <lineage>
        <taxon>Bacteria</taxon>
        <taxon>Bacillati</taxon>
        <taxon>Actinomycetota</taxon>
        <taxon>Actinomycetes</taxon>
        <taxon>Propionibacteriales</taxon>
        <taxon>Nocardioidaceae</taxon>
        <taxon>Nocardioides</taxon>
    </lineage>
</organism>
<dbReference type="Proteomes" id="UP000271573">
    <property type="component" value="Chromosome"/>
</dbReference>
<accession>A0A3G9IZP2</accession>
<gene>
    <name evidence="2" type="ORF">Back2_04560</name>
</gene>